<dbReference type="EMBL" id="MABQ02000006">
    <property type="protein sequence ID" value="PCD32430.1"/>
    <property type="molecule type" value="Genomic_DNA"/>
</dbReference>
<evidence type="ECO:0000256" key="1">
    <source>
        <dbReference type="ARBA" id="ARBA00004123"/>
    </source>
</evidence>
<dbReference type="STRING" id="327505.A0A2H3GR69"/>
<gene>
    <name evidence="5" type="ORF">AU210_008679</name>
</gene>
<dbReference type="GO" id="GO:0005634">
    <property type="term" value="C:nucleus"/>
    <property type="evidence" value="ECO:0007669"/>
    <property type="project" value="UniProtKB-SubCell"/>
</dbReference>
<keyword evidence="4" id="KW-0539">Nucleus</keyword>
<dbReference type="CDD" id="cd12148">
    <property type="entry name" value="fungal_TF_MHR"/>
    <property type="match status" value="1"/>
</dbReference>
<name>A0A2H3GR69_FUSOX</name>
<dbReference type="PANTHER" id="PTHR46910">
    <property type="entry name" value="TRANSCRIPTION FACTOR PDR1"/>
    <property type="match status" value="1"/>
</dbReference>
<sequence>MNDITERYSKLERSSDGVLSDLLDRVLQVEEQCSRLIPASPKDRPATDSMIFTDTDADGYPSATPLAFSESLGTELLTSALKADTDAGDDVEEPTLLCTSNCPVTPENAETGLEQALQQVLHLKRQNVNKEAIGTHDPIPIDLCKACLDNFCKHYRVDVFPDFINMELMYRIPDIINLPEITVDPAALILFHCILYHGSLTLPASIAPQDWKTTRTMYVHCLRTLPAWRMQVLGTKTDLITAILLIRAAFQQCDLEFGWVMYTLVCQCVKKLNMHNLDQSFPTLFLDSELPSEGADQHRKGFWNLVLVDLFFRLLHGKPAIITADTADWRVNLPSINTAPDDTEHRASTLAFLVKSRLTLIFLRFFDKLGQDQEEEDGVVILTAGLYEEIEVLFREWSVTDSMTAYEDNDGSWWMLYDVTMTAYSSMMILSRGLVVSQSGMSITSMVSDDMPVSALSVNISRRIIRLVSLALRKYPSPATACCVFGAFRCYVAYGCLAKHLYIIGLEYPDHFAQADLVLLEEIAQKMTTLAEKDKDLVPMARTLDVLNKSICVQWEEWRGSYQV</sequence>
<evidence type="ECO:0000256" key="3">
    <source>
        <dbReference type="ARBA" id="ARBA00023125"/>
    </source>
</evidence>
<proteinExistence type="predicted"/>
<organism evidence="5 6">
    <name type="scientific">Fusarium oxysporum f. sp. radicis-cucumerinum</name>
    <dbReference type="NCBI Taxonomy" id="327505"/>
    <lineage>
        <taxon>Eukaryota</taxon>
        <taxon>Fungi</taxon>
        <taxon>Dikarya</taxon>
        <taxon>Ascomycota</taxon>
        <taxon>Pezizomycotina</taxon>
        <taxon>Sordariomycetes</taxon>
        <taxon>Hypocreomycetidae</taxon>
        <taxon>Hypocreales</taxon>
        <taxon>Nectriaceae</taxon>
        <taxon>Fusarium</taxon>
        <taxon>Fusarium oxysporum species complex</taxon>
    </lineage>
</organism>
<evidence type="ECO:0000256" key="2">
    <source>
        <dbReference type="ARBA" id="ARBA00022723"/>
    </source>
</evidence>
<dbReference type="GO" id="GO:0003677">
    <property type="term" value="F:DNA binding"/>
    <property type="evidence" value="ECO:0007669"/>
    <property type="project" value="UniProtKB-KW"/>
</dbReference>
<comment type="subcellular location">
    <subcellularLocation>
        <location evidence="1">Nucleus</location>
    </subcellularLocation>
</comment>
<keyword evidence="3" id="KW-0238">DNA-binding</keyword>
<dbReference type="PANTHER" id="PTHR46910:SF3">
    <property type="entry name" value="HALOTOLERANCE PROTEIN 9-RELATED"/>
    <property type="match status" value="1"/>
</dbReference>
<accession>A0A2H3GR69</accession>
<keyword evidence="2" id="KW-0479">Metal-binding</keyword>
<evidence type="ECO:0000256" key="4">
    <source>
        <dbReference type="ARBA" id="ARBA00023242"/>
    </source>
</evidence>
<dbReference type="AlphaFoldDB" id="A0A2H3GR69"/>
<comment type="caution">
    <text evidence="5">The sequence shown here is derived from an EMBL/GenBank/DDBJ whole genome shotgun (WGS) entry which is preliminary data.</text>
</comment>
<reference evidence="5 6" key="2">
    <citation type="journal article" date="2017" name="Sci. Rep.">
        <title>A mobile pathogenicity chromosome in Fusarium oxysporum for infection of multiple cucurbit species.</title>
        <authorList>
            <person name="van Dam P."/>
            <person name="Fokkens L."/>
            <person name="Ayukawa Y."/>
            <person name="van der Gragt M."/>
            <person name="Ter Horst A."/>
            <person name="Brankovics B."/>
            <person name="Houterman P.M."/>
            <person name="Arie T."/>
            <person name="Rep M."/>
        </authorList>
    </citation>
    <scope>NUCLEOTIDE SEQUENCE [LARGE SCALE GENOMIC DNA]</scope>
    <source>
        <strain evidence="5 6">Forc016</strain>
    </source>
</reference>
<evidence type="ECO:0000313" key="6">
    <source>
        <dbReference type="Proteomes" id="UP000219602"/>
    </source>
</evidence>
<dbReference type="GO" id="GO:0046872">
    <property type="term" value="F:metal ion binding"/>
    <property type="evidence" value="ECO:0007669"/>
    <property type="project" value="UniProtKB-KW"/>
</dbReference>
<evidence type="ECO:0008006" key="7">
    <source>
        <dbReference type="Google" id="ProtNLM"/>
    </source>
</evidence>
<protein>
    <recommendedName>
        <fullName evidence="7">Transcription factor domain-containing protein</fullName>
    </recommendedName>
</protein>
<reference evidence="5 6" key="1">
    <citation type="journal article" date="2016" name="Environ. Microbiol.">
        <title>Effector profiles distinguish formae speciales of Fusarium oxysporum.</title>
        <authorList>
            <person name="van Dam P."/>
            <person name="Fokkens L."/>
            <person name="Schmidt S.M."/>
            <person name="Linmans J.H."/>
            <person name="Kistler H.C."/>
            <person name="Ma L.J."/>
            <person name="Rep M."/>
        </authorList>
    </citation>
    <scope>NUCLEOTIDE SEQUENCE [LARGE SCALE GENOMIC DNA]</scope>
    <source>
        <strain evidence="5 6">Forc016</strain>
    </source>
</reference>
<dbReference type="Proteomes" id="UP000219602">
    <property type="component" value="Chromosome 8"/>
</dbReference>
<dbReference type="GO" id="GO:0003700">
    <property type="term" value="F:DNA-binding transcription factor activity"/>
    <property type="evidence" value="ECO:0007669"/>
    <property type="project" value="InterPro"/>
</dbReference>
<evidence type="ECO:0000313" key="5">
    <source>
        <dbReference type="EMBL" id="PCD32430.1"/>
    </source>
</evidence>
<dbReference type="InterPro" id="IPR050987">
    <property type="entry name" value="AtrR-like"/>
</dbReference>